<reference evidence="1 2" key="1">
    <citation type="submission" date="2018-12" db="EMBL/GenBank/DDBJ databases">
        <authorList>
            <consortium name="Pathogen Informatics"/>
        </authorList>
    </citation>
    <scope>NUCLEOTIDE SEQUENCE [LARGE SCALE GENOMIC DNA]</scope>
    <source>
        <strain evidence="1 2">NCTC13354</strain>
    </source>
</reference>
<dbReference type="PANTHER" id="PTHR18901:SF38">
    <property type="entry name" value="PSEUDOURIDINE-5'-PHOSPHATASE"/>
    <property type="match status" value="1"/>
</dbReference>
<dbReference type="Gene3D" id="1.10.150.240">
    <property type="entry name" value="Putative phosphatase, domain 2"/>
    <property type="match status" value="1"/>
</dbReference>
<protein>
    <submittedName>
        <fullName evidence="1">Phosphorylated carbohydrates phosphatase TM_1254</fullName>
        <ecNumber evidence="1">3.1.3.-</ecNumber>
    </submittedName>
</protein>
<dbReference type="RefSeq" id="WP_126415586.1">
    <property type="nucleotide sequence ID" value="NZ_LR134476.1"/>
</dbReference>
<dbReference type="GO" id="GO:0016787">
    <property type="term" value="F:hydrolase activity"/>
    <property type="evidence" value="ECO:0007669"/>
    <property type="project" value="UniProtKB-KW"/>
</dbReference>
<organism evidence="1 2">
    <name type="scientific">Trueperella bialowiezensis</name>
    <dbReference type="NCBI Taxonomy" id="312285"/>
    <lineage>
        <taxon>Bacteria</taxon>
        <taxon>Bacillati</taxon>
        <taxon>Actinomycetota</taxon>
        <taxon>Actinomycetes</taxon>
        <taxon>Actinomycetales</taxon>
        <taxon>Actinomycetaceae</taxon>
        <taxon>Trueperella</taxon>
    </lineage>
</organism>
<dbReference type="SUPFAM" id="SSF56784">
    <property type="entry name" value="HAD-like"/>
    <property type="match status" value="1"/>
</dbReference>
<dbReference type="Gene3D" id="3.40.50.1000">
    <property type="entry name" value="HAD superfamily/HAD-like"/>
    <property type="match status" value="1"/>
</dbReference>
<dbReference type="CDD" id="cd07505">
    <property type="entry name" value="HAD_BPGM-like"/>
    <property type="match status" value="1"/>
</dbReference>
<name>A0A3S4UXM4_9ACTO</name>
<dbReference type="KEGG" id="tbw:NCTC13354_00049"/>
<dbReference type="AlphaFoldDB" id="A0A3S4UXM4"/>
<dbReference type="EMBL" id="LR134476">
    <property type="protein sequence ID" value="VEI12374.1"/>
    <property type="molecule type" value="Genomic_DNA"/>
</dbReference>
<dbReference type="SFLD" id="SFLDS00003">
    <property type="entry name" value="Haloacid_Dehalogenase"/>
    <property type="match status" value="1"/>
</dbReference>
<evidence type="ECO:0000313" key="1">
    <source>
        <dbReference type="EMBL" id="VEI12374.1"/>
    </source>
</evidence>
<dbReference type="PANTHER" id="PTHR18901">
    <property type="entry name" value="2-DEOXYGLUCOSE-6-PHOSPHATE PHOSPHATASE 2"/>
    <property type="match status" value="1"/>
</dbReference>
<dbReference type="InterPro" id="IPR023214">
    <property type="entry name" value="HAD_sf"/>
</dbReference>
<evidence type="ECO:0000313" key="2">
    <source>
        <dbReference type="Proteomes" id="UP000269542"/>
    </source>
</evidence>
<dbReference type="InterPro" id="IPR006439">
    <property type="entry name" value="HAD-SF_hydro_IA"/>
</dbReference>
<keyword evidence="1" id="KW-0378">Hydrolase</keyword>
<dbReference type="OrthoDB" id="9797743at2"/>
<dbReference type="InterPro" id="IPR023198">
    <property type="entry name" value="PGP-like_dom2"/>
</dbReference>
<dbReference type="SFLD" id="SFLDG01129">
    <property type="entry name" value="C1.5:_HAD__Beta-PGM__Phosphata"/>
    <property type="match status" value="1"/>
</dbReference>
<keyword evidence="2" id="KW-1185">Reference proteome</keyword>
<dbReference type="EC" id="3.1.3.-" evidence="1"/>
<sequence length="227" mass="24632">MHFLESTSRQLPDAVLVDMDGTLTDTEKLWFQAEIDVMADFGREWKSGDETELIGMNLHDSSHYLVRKLDLDVEPAEFGRILTDRVAQLAAEHGAPWRPGARELLELLSALGIPSVLVTASMRNLAQFTLDQAPAGSLEYCVSGEDVSAGKPDPEPYLRAASLVGADPSRCIAFEDSIPGLTSAISSGAVTYGVPLNIDISHVRGATIIDSLEVVNEEFLHTALARR</sequence>
<dbReference type="Proteomes" id="UP000269542">
    <property type="component" value="Chromosome"/>
</dbReference>
<gene>
    <name evidence="1" type="ORF">NCTC13354_00049</name>
</gene>
<dbReference type="NCBIfam" id="TIGR01509">
    <property type="entry name" value="HAD-SF-IA-v3"/>
    <property type="match status" value="1"/>
</dbReference>
<dbReference type="Pfam" id="PF00702">
    <property type="entry name" value="Hydrolase"/>
    <property type="match status" value="1"/>
</dbReference>
<proteinExistence type="predicted"/>
<dbReference type="InterPro" id="IPR036412">
    <property type="entry name" value="HAD-like_sf"/>
</dbReference>
<accession>A0A3S4UXM4</accession>